<dbReference type="Ensembl" id="ENSPRET00000012914.1">
    <property type="protein sequence ID" value="ENSPREP00000012781.1"/>
    <property type="gene ID" value="ENSPREG00000008677.1"/>
</dbReference>
<reference evidence="3" key="1">
    <citation type="submission" date="2013-11" db="EMBL/GenBank/DDBJ databases">
        <title>The genomic landscape of the Guanapo guppy.</title>
        <authorList>
            <person name="Kuenstner A."/>
            <person name="Dreyer C."/>
        </authorList>
    </citation>
    <scope>NUCLEOTIDE SEQUENCE</scope>
    <source>
        <strain evidence="3">Guanapo</strain>
    </source>
</reference>
<dbReference type="Bgee" id="ENSPREG00000008677">
    <property type="expression patterns" value="Expressed in caudal fin"/>
</dbReference>
<reference evidence="2" key="2">
    <citation type="submission" date="2025-08" db="UniProtKB">
        <authorList>
            <consortium name="Ensembl"/>
        </authorList>
    </citation>
    <scope>IDENTIFICATION</scope>
    <source>
        <strain evidence="2">Guanapo</strain>
    </source>
</reference>
<dbReference type="GeneTree" id="ENSGT00980000200843"/>
<feature type="signal peptide" evidence="1">
    <location>
        <begin position="1"/>
        <end position="24"/>
    </location>
</feature>
<evidence type="ECO:0008006" key="4">
    <source>
        <dbReference type="Google" id="ProtNLM"/>
    </source>
</evidence>
<keyword evidence="1" id="KW-0732">Signal</keyword>
<dbReference type="STRING" id="8081.ENSPREP00000012781"/>
<dbReference type="InterPro" id="IPR037277">
    <property type="entry name" value="Granulin_sf"/>
</dbReference>
<evidence type="ECO:0000256" key="1">
    <source>
        <dbReference type="SAM" id="SignalP"/>
    </source>
</evidence>
<protein>
    <recommendedName>
        <fullName evidence="4">Granulins domain-containing protein</fullName>
    </recommendedName>
</protein>
<keyword evidence="3" id="KW-1185">Reference proteome</keyword>
<dbReference type="SUPFAM" id="SSF57277">
    <property type="entry name" value="Granulin repeat"/>
    <property type="match status" value="1"/>
</dbReference>
<evidence type="ECO:0000313" key="2">
    <source>
        <dbReference type="Ensembl" id="ENSPREP00000012781.1"/>
    </source>
</evidence>
<accession>A0A3P9NT84</accession>
<dbReference type="OMA" id="NLKVTLC"/>
<name>A0A3P9NT84_POERE</name>
<feature type="chain" id="PRO_5018190750" description="Granulins domain-containing protein" evidence="1">
    <location>
        <begin position="25"/>
        <end position="68"/>
    </location>
</feature>
<reference evidence="2" key="3">
    <citation type="submission" date="2025-09" db="UniProtKB">
        <authorList>
            <consortium name="Ensembl"/>
        </authorList>
    </citation>
    <scope>IDENTIFICATION</scope>
    <source>
        <strain evidence="2">Guanapo</strain>
    </source>
</reference>
<dbReference type="AlphaFoldDB" id="A0A3P9NT84"/>
<organism evidence="2 3">
    <name type="scientific">Poecilia reticulata</name>
    <name type="common">Guppy</name>
    <name type="synonym">Acanthophacelus reticulatus</name>
    <dbReference type="NCBI Taxonomy" id="8081"/>
    <lineage>
        <taxon>Eukaryota</taxon>
        <taxon>Metazoa</taxon>
        <taxon>Chordata</taxon>
        <taxon>Craniata</taxon>
        <taxon>Vertebrata</taxon>
        <taxon>Euteleostomi</taxon>
        <taxon>Actinopterygii</taxon>
        <taxon>Neopterygii</taxon>
        <taxon>Teleostei</taxon>
        <taxon>Neoteleostei</taxon>
        <taxon>Acanthomorphata</taxon>
        <taxon>Ovalentaria</taxon>
        <taxon>Atherinomorphae</taxon>
        <taxon>Cyprinodontiformes</taxon>
        <taxon>Poeciliidae</taxon>
        <taxon>Poeciliinae</taxon>
        <taxon>Poecilia</taxon>
    </lineage>
</organism>
<dbReference type="Gene3D" id="2.10.25.160">
    <property type="entry name" value="Granulin"/>
    <property type="match status" value="1"/>
</dbReference>
<dbReference type="Proteomes" id="UP000242638">
    <property type="component" value="Unassembled WGS sequence"/>
</dbReference>
<proteinExistence type="predicted"/>
<evidence type="ECO:0000313" key="3">
    <source>
        <dbReference type="Proteomes" id="UP000242638"/>
    </source>
</evidence>
<sequence>NLKVTLCALQMGALFLALLGLSTALICPDGSMCEDEDTCCKNTQGGYGCCPLPHVSYSFQRSSASQVA</sequence>